<evidence type="ECO:0000313" key="3">
    <source>
        <dbReference type="Proteomes" id="UP001208540"/>
    </source>
</evidence>
<sequence>MKNKDLETFKNNKNWIFKNQSIEIADLDIKIDLPNTFTNHFPNLTLLIQSARILNLKIDDKKFRLFSWDNKKKESFGWLIKLEDIYSNENNLIEEHNLLLENLGGIVETYNDPENSLTNNQNFIFLKSKCQTGLKNWEYYYEEIVDDQKCQKIDYKKLTIFAEEANGNLTLYDKIRKEVFLFAPDHSFSNVIKIDNQPEYSFYKFSKIQNFNDYVETISKQWILNTYKNI</sequence>
<dbReference type="EMBL" id="JAMQPM010000020">
    <property type="protein sequence ID" value="MCW7528405.1"/>
    <property type="molecule type" value="Genomic_DNA"/>
</dbReference>
<evidence type="ECO:0000313" key="2">
    <source>
        <dbReference type="EMBL" id="MCW7532269.1"/>
    </source>
</evidence>
<dbReference type="Proteomes" id="UP001208540">
    <property type="component" value="Unassembled WGS sequence"/>
</dbReference>
<accession>A0AAW5VHG6</accession>
<organism evidence="2 3">
    <name type="scientific">Leptospira soteropolitanensis</name>
    <dbReference type="NCBI Taxonomy" id="2950025"/>
    <lineage>
        <taxon>Bacteria</taxon>
        <taxon>Pseudomonadati</taxon>
        <taxon>Spirochaetota</taxon>
        <taxon>Spirochaetia</taxon>
        <taxon>Leptospirales</taxon>
        <taxon>Leptospiraceae</taxon>
        <taxon>Leptospira</taxon>
    </lineage>
</organism>
<protein>
    <submittedName>
        <fullName evidence="2">Uncharacterized protein</fullName>
    </submittedName>
</protein>
<evidence type="ECO:0000313" key="1">
    <source>
        <dbReference type="EMBL" id="MCW7528405.1"/>
    </source>
</evidence>
<reference evidence="2 4" key="1">
    <citation type="submission" date="2022-06" db="EMBL/GenBank/DDBJ databases">
        <title>Leptospira isolates from biofilms formed at urban environments.</title>
        <authorList>
            <person name="Ribeiro P.S."/>
            <person name="Sousa T."/>
            <person name="Carvalho N."/>
            <person name="Aburjaile F."/>
            <person name="Neves F."/>
            <person name="Oliveira D."/>
            <person name="Blanco L."/>
            <person name="Lima J."/>
            <person name="Costa F."/>
            <person name="Brenig B."/>
            <person name="Soares S."/>
            <person name="Ramos R."/>
            <person name="Goes-Neto A."/>
            <person name="Matiuzzi M."/>
            <person name="Azevedo V."/>
            <person name="Ristow P."/>
        </authorList>
    </citation>
    <scope>NUCLEOTIDE SEQUENCE</scope>
    <source>
        <strain evidence="1 4">VSF19</strain>
        <strain evidence="2">VSF20</strain>
    </source>
</reference>
<dbReference type="RefSeq" id="WP_265353509.1">
    <property type="nucleotide sequence ID" value="NZ_JAMQPL010000022.1"/>
</dbReference>
<comment type="caution">
    <text evidence="2">The sequence shown here is derived from an EMBL/GenBank/DDBJ whole genome shotgun (WGS) entry which is preliminary data.</text>
</comment>
<keyword evidence="4" id="KW-1185">Reference proteome</keyword>
<dbReference type="Proteomes" id="UP001208912">
    <property type="component" value="Unassembled WGS sequence"/>
</dbReference>
<dbReference type="EMBL" id="JAMQPL010000022">
    <property type="protein sequence ID" value="MCW7532269.1"/>
    <property type="molecule type" value="Genomic_DNA"/>
</dbReference>
<dbReference type="AlphaFoldDB" id="A0AAW5VHG6"/>
<name>A0AAW5VHG6_9LEPT</name>
<proteinExistence type="predicted"/>
<gene>
    <name evidence="1" type="ORF">ND861_18755</name>
    <name evidence="2" type="ORF">ND862_18780</name>
</gene>
<evidence type="ECO:0000313" key="4">
    <source>
        <dbReference type="Proteomes" id="UP001208912"/>
    </source>
</evidence>